<feature type="region of interest" description="Disordered" evidence="2">
    <location>
        <begin position="113"/>
        <end position="148"/>
    </location>
</feature>
<dbReference type="EMBL" id="RSCD01000001">
    <property type="protein sequence ID" value="RSH95870.1"/>
    <property type="molecule type" value="Genomic_DNA"/>
</dbReference>
<keyword evidence="4" id="KW-1185">Reference proteome</keyword>
<name>A0A427YXR2_9TREE</name>
<dbReference type="AlphaFoldDB" id="A0A427YXR2"/>
<reference evidence="3 4" key="1">
    <citation type="submission" date="2018-11" db="EMBL/GenBank/DDBJ databases">
        <title>Genome sequence of Saitozyma podzolica DSM 27192.</title>
        <authorList>
            <person name="Aliyu H."/>
            <person name="Gorte O."/>
            <person name="Ochsenreither K."/>
        </authorList>
    </citation>
    <scope>NUCLEOTIDE SEQUENCE [LARGE SCALE GENOMIC DNA]</scope>
    <source>
        <strain evidence="3 4">DSM 27192</strain>
    </source>
</reference>
<proteinExistence type="predicted"/>
<dbReference type="CDD" id="cd14686">
    <property type="entry name" value="bZIP"/>
    <property type="match status" value="1"/>
</dbReference>
<sequence length="148" mass="16558">MVRASTVEERLQLTRWLIIQREYRARKAAKIKNLEESNARLSTENVALMAEIANLKWSDVSFMASSGNSITDFMSSMPSTSAPAPPAVPVFRPKLLLRPLRLLYPPHVRHEIGTTLSKPRRSSDYAPPSLQNGTMLPMPTPQTEPSES</sequence>
<organism evidence="3 4">
    <name type="scientific">Saitozyma podzolica</name>
    <dbReference type="NCBI Taxonomy" id="1890683"/>
    <lineage>
        <taxon>Eukaryota</taxon>
        <taxon>Fungi</taxon>
        <taxon>Dikarya</taxon>
        <taxon>Basidiomycota</taxon>
        <taxon>Agaricomycotina</taxon>
        <taxon>Tremellomycetes</taxon>
        <taxon>Tremellales</taxon>
        <taxon>Trimorphomycetaceae</taxon>
        <taxon>Saitozyma</taxon>
    </lineage>
</organism>
<evidence type="ECO:0000256" key="1">
    <source>
        <dbReference type="SAM" id="Coils"/>
    </source>
</evidence>
<evidence type="ECO:0000256" key="2">
    <source>
        <dbReference type="SAM" id="MobiDB-lite"/>
    </source>
</evidence>
<dbReference type="OrthoDB" id="3365874at2759"/>
<comment type="caution">
    <text evidence="3">The sequence shown here is derived from an EMBL/GenBank/DDBJ whole genome shotgun (WGS) entry which is preliminary data.</text>
</comment>
<evidence type="ECO:0008006" key="5">
    <source>
        <dbReference type="Google" id="ProtNLM"/>
    </source>
</evidence>
<gene>
    <name evidence="3" type="ORF">EHS25_000963</name>
</gene>
<evidence type="ECO:0000313" key="3">
    <source>
        <dbReference type="EMBL" id="RSH95870.1"/>
    </source>
</evidence>
<feature type="coiled-coil region" evidence="1">
    <location>
        <begin position="24"/>
        <end position="51"/>
    </location>
</feature>
<protein>
    <recommendedName>
        <fullName evidence="5">BZIP domain-containing protein</fullName>
    </recommendedName>
</protein>
<accession>A0A427YXR2</accession>
<keyword evidence="1" id="KW-0175">Coiled coil</keyword>
<dbReference type="Proteomes" id="UP000279259">
    <property type="component" value="Unassembled WGS sequence"/>
</dbReference>
<evidence type="ECO:0000313" key="4">
    <source>
        <dbReference type="Proteomes" id="UP000279259"/>
    </source>
</evidence>
<dbReference type="Gene3D" id="1.20.5.170">
    <property type="match status" value="1"/>
</dbReference>